<proteinExistence type="predicted"/>
<feature type="compositionally biased region" description="Polar residues" evidence="1">
    <location>
        <begin position="13"/>
        <end position="22"/>
    </location>
</feature>
<gene>
    <name evidence="2" type="ORF">CRG98_021075</name>
</gene>
<evidence type="ECO:0000313" key="2">
    <source>
        <dbReference type="EMBL" id="PKI58514.1"/>
    </source>
</evidence>
<dbReference type="EMBL" id="PGOL01001367">
    <property type="protein sequence ID" value="PKI58514.1"/>
    <property type="molecule type" value="Genomic_DNA"/>
</dbReference>
<accession>A0A2I0JQE1</accession>
<dbReference type="AlphaFoldDB" id="A0A2I0JQE1"/>
<feature type="region of interest" description="Disordered" evidence="1">
    <location>
        <begin position="85"/>
        <end position="130"/>
    </location>
</feature>
<comment type="caution">
    <text evidence="2">The sequence shown here is derived from an EMBL/GenBank/DDBJ whole genome shotgun (WGS) entry which is preliminary data.</text>
</comment>
<evidence type="ECO:0000313" key="3">
    <source>
        <dbReference type="Proteomes" id="UP000233551"/>
    </source>
</evidence>
<protein>
    <submittedName>
        <fullName evidence="2">Uncharacterized protein</fullName>
    </submittedName>
</protein>
<keyword evidence="3" id="KW-1185">Reference proteome</keyword>
<organism evidence="2 3">
    <name type="scientific">Punica granatum</name>
    <name type="common">Pomegranate</name>
    <dbReference type="NCBI Taxonomy" id="22663"/>
    <lineage>
        <taxon>Eukaryota</taxon>
        <taxon>Viridiplantae</taxon>
        <taxon>Streptophyta</taxon>
        <taxon>Embryophyta</taxon>
        <taxon>Tracheophyta</taxon>
        <taxon>Spermatophyta</taxon>
        <taxon>Magnoliopsida</taxon>
        <taxon>eudicotyledons</taxon>
        <taxon>Gunneridae</taxon>
        <taxon>Pentapetalae</taxon>
        <taxon>rosids</taxon>
        <taxon>malvids</taxon>
        <taxon>Myrtales</taxon>
        <taxon>Lythraceae</taxon>
        <taxon>Punica</taxon>
    </lineage>
</organism>
<sequence>MTNGTPERISEASCLSQGTPGTSVDAFPHRAPGRHGFPSTFPAGKGPLSSEVLRSVLIQWKVDVRVSHHPLPTTPRTREIISARTKQTTGQRFRTRQKARRDEQYGARRKNWTTEKVNSTQSARTRSPRNPTLLGAVVGVVVLTSFPPSCHCRCFSDADYPNRPAESSDSLTTSLTLSSYPETR</sequence>
<evidence type="ECO:0000256" key="1">
    <source>
        <dbReference type="SAM" id="MobiDB-lite"/>
    </source>
</evidence>
<name>A0A2I0JQE1_PUNGR</name>
<feature type="region of interest" description="Disordered" evidence="1">
    <location>
        <begin position="1"/>
        <end position="43"/>
    </location>
</feature>
<feature type="compositionally biased region" description="Polar residues" evidence="1">
    <location>
        <begin position="114"/>
        <end position="130"/>
    </location>
</feature>
<reference evidence="2 3" key="1">
    <citation type="submission" date="2017-11" db="EMBL/GenBank/DDBJ databases">
        <title>De-novo sequencing of pomegranate (Punica granatum L.) genome.</title>
        <authorList>
            <person name="Akparov Z."/>
            <person name="Amiraslanov A."/>
            <person name="Hajiyeva S."/>
            <person name="Abbasov M."/>
            <person name="Kaur K."/>
            <person name="Hamwieh A."/>
            <person name="Solovyev V."/>
            <person name="Salamov A."/>
            <person name="Braich B."/>
            <person name="Kosarev P."/>
            <person name="Mahmoud A."/>
            <person name="Hajiyev E."/>
            <person name="Babayeva S."/>
            <person name="Izzatullayeva V."/>
            <person name="Mammadov A."/>
            <person name="Mammadov A."/>
            <person name="Sharifova S."/>
            <person name="Ojaghi J."/>
            <person name="Eynullazada K."/>
            <person name="Bayramov B."/>
            <person name="Abdulazimova A."/>
            <person name="Shahmuradov I."/>
        </authorList>
    </citation>
    <scope>NUCLEOTIDE SEQUENCE [LARGE SCALE GENOMIC DNA]</scope>
    <source>
        <strain evidence="3">cv. AG2017</strain>
        <tissue evidence="2">Leaf</tissue>
    </source>
</reference>
<feature type="region of interest" description="Disordered" evidence="1">
    <location>
        <begin position="163"/>
        <end position="184"/>
    </location>
</feature>
<dbReference type="Proteomes" id="UP000233551">
    <property type="component" value="Unassembled WGS sequence"/>
</dbReference>
<feature type="compositionally biased region" description="Low complexity" evidence="1">
    <location>
        <begin position="167"/>
        <end position="184"/>
    </location>
</feature>